<evidence type="ECO:0000256" key="8">
    <source>
        <dbReference type="ARBA" id="ARBA00023136"/>
    </source>
</evidence>
<dbReference type="KEGG" id="seds:AAY24_15985"/>
<feature type="transmembrane region" description="Helical" evidence="9">
    <location>
        <begin position="161"/>
        <end position="183"/>
    </location>
</feature>
<reference evidence="12 13" key="1">
    <citation type="journal article" date="2015" name="Genome Announc.">
        <title>Complete Genome Sequence of Sedimenticola thiotaurini Strain SIP-G1, a Polyphosphate- and Polyhydroxyalkanoate-Accumulating Sulfur-Oxidizing Gammaproteobacterium Isolated from Salt Marsh Sediments.</title>
        <authorList>
            <person name="Flood B.E."/>
            <person name="Jones D.S."/>
            <person name="Bailey J.V."/>
        </authorList>
    </citation>
    <scope>NUCLEOTIDE SEQUENCE [LARGE SCALE GENOMIC DNA]</scope>
    <source>
        <strain evidence="12 13">SIP-G1</strain>
    </source>
</reference>
<dbReference type="PANTHER" id="PTHR24221:SF654">
    <property type="entry name" value="ATP-BINDING CASSETTE SUB-FAMILY B MEMBER 6"/>
    <property type="match status" value="1"/>
</dbReference>
<accession>A0A0F7K330</accession>
<dbReference type="OrthoDB" id="6336411at2"/>
<name>A0A0F7K330_9GAMM</name>
<evidence type="ECO:0000256" key="4">
    <source>
        <dbReference type="ARBA" id="ARBA00022692"/>
    </source>
</evidence>
<evidence type="ECO:0000259" key="10">
    <source>
        <dbReference type="PROSITE" id="PS50893"/>
    </source>
</evidence>
<keyword evidence="3" id="KW-1003">Cell membrane</keyword>
<comment type="subcellular location">
    <subcellularLocation>
        <location evidence="1">Cell membrane</location>
        <topology evidence="1">Multi-pass membrane protein</topology>
    </subcellularLocation>
</comment>
<dbReference type="Pfam" id="PF00664">
    <property type="entry name" value="ABC_membrane"/>
    <property type="match status" value="1"/>
</dbReference>
<dbReference type="InterPro" id="IPR011527">
    <property type="entry name" value="ABC1_TM_dom"/>
</dbReference>
<dbReference type="GO" id="GO:0005886">
    <property type="term" value="C:plasma membrane"/>
    <property type="evidence" value="ECO:0007669"/>
    <property type="project" value="UniProtKB-SubCell"/>
</dbReference>
<keyword evidence="7 9" id="KW-1133">Transmembrane helix</keyword>
<dbReference type="PANTHER" id="PTHR24221">
    <property type="entry name" value="ATP-BINDING CASSETTE SUB-FAMILY B"/>
    <property type="match status" value="1"/>
</dbReference>
<evidence type="ECO:0000256" key="5">
    <source>
        <dbReference type="ARBA" id="ARBA00022741"/>
    </source>
</evidence>
<dbReference type="AlphaFoldDB" id="A0A0F7K330"/>
<dbReference type="SMART" id="SM00382">
    <property type="entry name" value="AAA"/>
    <property type="match status" value="1"/>
</dbReference>
<dbReference type="GO" id="GO:0045454">
    <property type="term" value="P:cell redox homeostasis"/>
    <property type="evidence" value="ECO:0007669"/>
    <property type="project" value="InterPro"/>
</dbReference>
<dbReference type="SUPFAM" id="SSF52540">
    <property type="entry name" value="P-loop containing nucleoside triphosphate hydrolases"/>
    <property type="match status" value="1"/>
</dbReference>
<keyword evidence="5" id="KW-0547">Nucleotide-binding</keyword>
<feature type="transmembrane region" description="Helical" evidence="9">
    <location>
        <begin position="41"/>
        <end position="59"/>
    </location>
</feature>
<dbReference type="Pfam" id="PF00005">
    <property type="entry name" value="ABC_tran"/>
    <property type="match status" value="1"/>
</dbReference>
<evidence type="ECO:0000256" key="7">
    <source>
        <dbReference type="ARBA" id="ARBA00022989"/>
    </source>
</evidence>
<dbReference type="GO" id="GO:0005524">
    <property type="term" value="F:ATP binding"/>
    <property type="evidence" value="ECO:0007669"/>
    <property type="project" value="UniProtKB-KW"/>
</dbReference>
<keyword evidence="8 9" id="KW-0472">Membrane</keyword>
<feature type="transmembrane region" description="Helical" evidence="9">
    <location>
        <begin position="248"/>
        <end position="269"/>
    </location>
</feature>
<dbReference type="NCBIfam" id="TIGR02868">
    <property type="entry name" value="CydC"/>
    <property type="match status" value="1"/>
</dbReference>
<evidence type="ECO:0000256" key="2">
    <source>
        <dbReference type="ARBA" id="ARBA00022448"/>
    </source>
</evidence>
<evidence type="ECO:0000256" key="3">
    <source>
        <dbReference type="ARBA" id="ARBA00022475"/>
    </source>
</evidence>
<dbReference type="Proteomes" id="UP000034410">
    <property type="component" value="Chromosome"/>
</dbReference>
<dbReference type="GO" id="GO:0034040">
    <property type="term" value="F:ATPase-coupled lipid transmembrane transporter activity"/>
    <property type="evidence" value="ECO:0007669"/>
    <property type="project" value="TreeGrafter"/>
</dbReference>
<dbReference type="InterPro" id="IPR039421">
    <property type="entry name" value="Type_1_exporter"/>
</dbReference>
<evidence type="ECO:0000313" key="13">
    <source>
        <dbReference type="Proteomes" id="UP000034410"/>
    </source>
</evidence>
<dbReference type="InterPro" id="IPR003439">
    <property type="entry name" value="ABC_transporter-like_ATP-bd"/>
</dbReference>
<protein>
    <submittedName>
        <fullName evidence="12">Cysteine ABC transporter permease</fullName>
    </submittedName>
</protein>
<feature type="domain" description="ABC transporter" evidence="10">
    <location>
        <begin position="338"/>
        <end position="573"/>
    </location>
</feature>
<dbReference type="PROSITE" id="PS50893">
    <property type="entry name" value="ABC_TRANSPORTER_2"/>
    <property type="match status" value="1"/>
</dbReference>
<evidence type="ECO:0000256" key="6">
    <source>
        <dbReference type="ARBA" id="ARBA00022840"/>
    </source>
</evidence>
<feature type="domain" description="ABC transmembrane type-1" evidence="11">
    <location>
        <begin position="19"/>
        <end position="305"/>
    </location>
</feature>
<feature type="transmembrane region" description="Helical" evidence="9">
    <location>
        <begin position="14"/>
        <end position="35"/>
    </location>
</feature>
<feature type="transmembrane region" description="Helical" evidence="9">
    <location>
        <begin position="281"/>
        <end position="300"/>
    </location>
</feature>
<organism evidence="12 13">
    <name type="scientific">Sedimenticola thiotaurini</name>
    <dbReference type="NCBI Taxonomy" id="1543721"/>
    <lineage>
        <taxon>Bacteria</taxon>
        <taxon>Pseudomonadati</taxon>
        <taxon>Pseudomonadota</taxon>
        <taxon>Gammaproteobacteria</taxon>
        <taxon>Chromatiales</taxon>
        <taxon>Sedimenticolaceae</taxon>
        <taxon>Sedimenticola</taxon>
    </lineage>
</organism>
<dbReference type="InterPro" id="IPR017871">
    <property type="entry name" value="ABC_transporter-like_CS"/>
</dbReference>
<sequence length="599" mass="65067">MKPLWRLLGLFRPYAGWMLLGILVSLVTLLANVALMAMSGWFISAMALAGVAGVSMNYFTPAAVIRACAILRTGGRYGERLLTHEATFRLLAQLRGWFYTHLEPLAPARLQHYRGGDLLSRIRADIDTLDHLYLRILLPVAVAIPALLVFMLFLYQYSPRLLLVELLFLLLAGFVVPWLVMVAGRQPGQEKVQLSAEMRATAVDTVQGLGELLVYGAAERQARELNRLSESLVASQQRLSHLSGFSQGAVGLCANLALWLMVVILIPWVNAGTVPPADLAMLALFTLASFEAVAPLPLAFQSLGETLAAAGRIFAIVDTEPAVSDSGDPDLTPDRFDIDFQGVALRYSSDAAPVLRDIDLRIAAGSKVAVVGATGSGKSSLINLLLRFWPVSAGTITLGGHALEHYSLEGLRSQFAVVPQQPHLFHTTIRQNLLLARPEATEDELVAACRRAQLDDFIQQLPEGLDTIAGETGLKLSGGQARRIAIARALLKDAPVLIMDEPTEGIDVAAGARLMQTLFDTLGQRTLLMISHSMTGLELMDRIIVMEEGRIIEQGTLSELRARGGRFARLYASSRTMDAALDRERAGQVPAETARADHS</sequence>
<evidence type="ECO:0000256" key="9">
    <source>
        <dbReference type="SAM" id="Phobius"/>
    </source>
</evidence>
<dbReference type="FunFam" id="3.40.50.300:FF:000221">
    <property type="entry name" value="Multidrug ABC transporter ATP-binding protein"/>
    <property type="match status" value="1"/>
</dbReference>
<dbReference type="EMBL" id="CP011412">
    <property type="protein sequence ID" value="AKH21610.1"/>
    <property type="molecule type" value="Genomic_DNA"/>
</dbReference>
<keyword evidence="13" id="KW-1185">Reference proteome</keyword>
<dbReference type="GO" id="GO:0140359">
    <property type="term" value="F:ABC-type transporter activity"/>
    <property type="evidence" value="ECO:0007669"/>
    <property type="project" value="InterPro"/>
</dbReference>
<dbReference type="PROSITE" id="PS50929">
    <property type="entry name" value="ABC_TM1F"/>
    <property type="match status" value="1"/>
</dbReference>
<dbReference type="PATRIC" id="fig|1543721.4.peg.3297"/>
<keyword evidence="6" id="KW-0067">ATP-binding</keyword>
<dbReference type="InterPro" id="IPR014223">
    <property type="entry name" value="ABC_CydC/D"/>
</dbReference>
<dbReference type="GO" id="GO:0034775">
    <property type="term" value="P:glutathione transmembrane transport"/>
    <property type="evidence" value="ECO:0007669"/>
    <property type="project" value="InterPro"/>
</dbReference>
<dbReference type="InterPro" id="IPR036640">
    <property type="entry name" value="ABC1_TM_sf"/>
</dbReference>
<evidence type="ECO:0000256" key="1">
    <source>
        <dbReference type="ARBA" id="ARBA00004651"/>
    </source>
</evidence>
<dbReference type="Gene3D" id="3.40.50.300">
    <property type="entry name" value="P-loop containing nucleotide triphosphate hydrolases"/>
    <property type="match status" value="1"/>
</dbReference>
<dbReference type="SUPFAM" id="SSF90123">
    <property type="entry name" value="ABC transporter transmembrane region"/>
    <property type="match status" value="1"/>
</dbReference>
<keyword evidence="4 9" id="KW-0812">Transmembrane</keyword>
<keyword evidence="2" id="KW-0813">Transport</keyword>
<dbReference type="InterPro" id="IPR027417">
    <property type="entry name" value="P-loop_NTPase"/>
</dbReference>
<evidence type="ECO:0000313" key="12">
    <source>
        <dbReference type="EMBL" id="AKH21610.1"/>
    </source>
</evidence>
<proteinExistence type="predicted"/>
<dbReference type="InterPro" id="IPR003593">
    <property type="entry name" value="AAA+_ATPase"/>
</dbReference>
<dbReference type="CDD" id="cd18585">
    <property type="entry name" value="ABC_6TM_CydC"/>
    <property type="match status" value="1"/>
</dbReference>
<feature type="transmembrane region" description="Helical" evidence="9">
    <location>
        <begin position="132"/>
        <end position="155"/>
    </location>
</feature>
<evidence type="ECO:0000259" key="11">
    <source>
        <dbReference type="PROSITE" id="PS50929"/>
    </source>
</evidence>
<dbReference type="GO" id="GO:0016887">
    <property type="term" value="F:ATP hydrolysis activity"/>
    <property type="evidence" value="ECO:0007669"/>
    <property type="project" value="InterPro"/>
</dbReference>
<gene>
    <name evidence="12" type="ORF">AAY24_15985</name>
</gene>
<dbReference type="PROSITE" id="PS00211">
    <property type="entry name" value="ABC_TRANSPORTER_1"/>
    <property type="match status" value="1"/>
</dbReference>
<dbReference type="RefSeq" id="WP_046860531.1">
    <property type="nucleotide sequence ID" value="NZ_CP011412.1"/>
</dbReference>
<dbReference type="Gene3D" id="1.20.1560.10">
    <property type="entry name" value="ABC transporter type 1, transmembrane domain"/>
    <property type="match status" value="1"/>
</dbReference>